<evidence type="ECO:0000313" key="3">
    <source>
        <dbReference type="Proteomes" id="UP000054248"/>
    </source>
</evidence>
<evidence type="ECO:0000256" key="1">
    <source>
        <dbReference type="SAM" id="MobiDB-lite"/>
    </source>
</evidence>
<reference evidence="3" key="2">
    <citation type="submission" date="2015-01" db="EMBL/GenBank/DDBJ databases">
        <title>Evolutionary Origins and Diversification of the Mycorrhizal Mutualists.</title>
        <authorList>
            <consortium name="DOE Joint Genome Institute"/>
            <consortium name="Mycorrhizal Genomics Consortium"/>
            <person name="Kohler A."/>
            <person name="Kuo A."/>
            <person name="Nagy L.G."/>
            <person name="Floudas D."/>
            <person name="Copeland A."/>
            <person name="Barry K.W."/>
            <person name="Cichocki N."/>
            <person name="Veneault-Fourrey C."/>
            <person name="LaButti K."/>
            <person name="Lindquist E.A."/>
            <person name="Lipzen A."/>
            <person name="Lundell T."/>
            <person name="Morin E."/>
            <person name="Murat C."/>
            <person name="Riley R."/>
            <person name="Ohm R."/>
            <person name="Sun H."/>
            <person name="Tunlid A."/>
            <person name="Henrissat B."/>
            <person name="Grigoriev I.V."/>
            <person name="Hibbett D.S."/>
            <person name="Martin F."/>
        </authorList>
    </citation>
    <scope>NUCLEOTIDE SEQUENCE [LARGE SCALE GENOMIC DNA]</scope>
    <source>
        <strain evidence="3">MUT 4182</strain>
    </source>
</reference>
<feature type="compositionally biased region" description="Polar residues" evidence="1">
    <location>
        <begin position="124"/>
        <end position="135"/>
    </location>
</feature>
<dbReference type="HOGENOM" id="CLU_442916_0_0_1"/>
<feature type="compositionally biased region" description="Basic residues" evidence="1">
    <location>
        <begin position="56"/>
        <end position="66"/>
    </location>
</feature>
<feature type="compositionally biased region" description="Basic residues" evidence="1">
    <location>
        <begin position="324"/>
        <end position="335"/>
    </location>
</feature>
<accession>A0A0C3QBN1</accession>
<dbReference type="OrthoDB" id="3247560at2759"/>
<keyword evidence="3" id="KW-1185">Reference proteome</keyword>
<evidence type="ECO:0000313" key="2">
    <source>
        <dbReference type="EMBL" id="KIO22586.1"/>
    </source>
</evidence>
<feature type="region of interest" description="Disordered" evidence="1">
    <location>
        <begin position="122"/>
        <end position="204"/>
    </location>
</feature>
<feature type="region of interest" description="Disordered" evidence="1">
    <location>
        <begin position="320"/>
        <end position="361"/>
    </location>
</feature>
<feature type="compositionally biased region" description="Polar residues" evidence="1">
    <location>
        <begin position="21"/>
        <end position="30"/>
    </location>
</feature>
<sequence>MQKASHLSAPRKRKNAAASPPASTRQTRNKGGTPCPTTTPPNIPSENTEDEAPERPRKRPRPRPRVRGTGEQALDTISEEVPDPLEQSTVASPSGRMQSAAEILAGISSSTCSRSHFALGGTQTGLLQDNTNGDSTKGVENDIDQDVNHPGLPCQPGLSDSNDSSNIDDGEEWSEEAESCPAQQSKGKRAVKSSKALPPKPDATAQERIFELHFHLTARGMKTLKSIMIPSDSSYETSRDLMLSGLGLPRQKWEGRRLGIKMPDSRVADPPLELTELQYQETSRLLKDNAAALERQKKGNLKRKVPTIIDLKTYEAELAEKEARRSKKKNLKGKKKAELSDEDSDAPQADDNAADSGPAKTMTTADATKLLHSKRTCVMHSRLCRVLPDGLHIPWSVEAIAIWATLICEGKATPDEIPRVLKDDARPRAQESRRATSRDPTPAPVPQPIEIKMVYPNFPATPFPSTSSSSLTINPPSSPTMEVSTADLLIEDFLGQLDTRYQGRDFRNFKQYLSAFEEESIVRITELGDKEIRKQGANFYRQAPFNMPRGVANLFFTSLKAALKNPQGAPSAAESSAA</sequence>
<organism evidence="2 3">
    <name type="scientific">Tulasnella calospora MUT 4182</name>
    <dbReference type="NCBI Taxonomy" id="1051891"/>
    <lineage>
        <taxon>Eukaryota</taxon>
        <taxon>Fungi</taxon>
        <taxon>Dikarya</taxon>
        <taxon>Basidiomycota</taxon>
        <taxon>Agaricomycotina</taxon>
        <taxon>Agaricomycetes</taxon>
        <taxon>Cantharellales</taxon>
        <taxon>Tulasnellaceae</taxon>
        <taxon>Tulasnella</taxon>
    </lineage>
</organism>
<reference evidence="2 3" key="1">
    <citation type="submission" date="2014-04" db="EMBL/GenBank/DDBJ databases">
        <authorList>
            <consortium name="DOE Joint Genome Institute"/>
            <person name="Kuo A."/>
            <person name="Girlanda M."/>
            <person name="Perotto S."/>
            <person name="Kohler A."/>
            <person name="Nagy L.G."/>
            <person name="Floudas D."/>
            <person name="Copeland A."/>
            <person name="Barry K.W."/>
            <person name="Cichocki N."/>
            <person name="Veneault-Fourrey C."/>
            <person name="LaButti K."/>
            <person name="Lindquist E.A."/>
            <person name="Lipzen A."/>
            <person name="Lundell T."/>
            <person name="Morin E."/>
            <person name="Murat C."/>
            <person name="Sun H."/>
            <person name="Tunlid A."/>
            <person name="Henrissat B."/>
            <person name="Grigoriev I.V."/>
            <person name="Hibbett D.S."/>
            <person name="Martin F."/>
            <person name="Nordberg H.P."/>
            <person name="Cantor M.N."/>
            <person name="Hua S.X."/>
        </authorList>
    </citation>
    <scope>NUCLEOTIDE SEQUENCE [LARGE SCALE GENOMIC DNA]</scope>
    <source>
        <strain evidence="2 3">MUT 4182</strain>
    </source>
</reference>
<feature type="compositionally biased region" description="Basic and acidic residues" evidence="1">
    <location>
        <begin position="422"/>
        <end position="437"/>
    </location>
</feature>
<feature type="region of interest" description="Disordered" evidence="1">
    <location>
        <begin position="1"/>
        <end position="98"/>
    </location>
</feature>
<protein>
    <submittedName>
        <fullName evidence="2">Uncharacterized protein</fullName>
    </submittedName>
</protein>
<dbReference type="Proteomes" id="UP000054248">
    <property type="component" value="Unassembled WGS sequence"/>
</dbReference>
<feature type="compositionally biased region" description="Acidic residues" evidence="1">
    <location>
        <begin position="166"/>
        <end position="178"/>
    </location>
</feature>
<feature type="region of interest" description="Disordered" evidence="1">
    <location>
        <begin position="422"/>
        <end position="447"/>
    </location>
</feature>
<name>A0A0C3QBN1_9AGAM</name>
<gene>
    <name evidence="2" type="ORF">M407DRAFT_27914</name>
</gene>
<feature type="compositionally biased region" description="Polar residues" evidence="1">
    <location>
        <begin position="86"/>
        <end position="97"/>
    </location>
</feature>
<dbReference type="EMBL" id="KN823106">
    <property type="protein sequence ID" value="KIO22586.1"/>
    <property type="molecule type" value="Genomic_DNA"/>
</dbReference>
<dbReference type="AlphaFoldDB" id="A0A0C3QBN1"/>
<proteinExistence type="predicted"/>